<dbReference type="RefSeq" id="WP_345723040.1">
    <property type="nucleotide sequence ID" value="NZ_BAABRU010000011.1"/>
</dbReference>
<name>A0ABP9X1W4_9CHLR</name>
<evidence type="ECO:0000313" key="3">
    <source>
        <dbReference type="EMBL" id="GAA5529422.1"/>
    </source>
</evidence>
<keyword evidence="1" id="KW-1133">Transmembrane helix</keyword>
<organism evidence="3 4">
    <name type="scientific">Herpetosiphon gulosus</name>
    <dbReference type="NCBI Taxonomy" id="1973496"/>
    <lineage>
        <taxon>Bacteria</taxon>
        <taxon>Bacillati</taxon>
        <taxon>Chloroflexota</taxon>
        <taxon>Chloroflexia</taxon>
        <taxon>Herpetosiphonales</taxon>
        <taxon>Herpetosiphonaceae</taxon>
        <taxon>Herpetosiphon</taxon>
    </lineage>
</organism>
<dbReference type="InterPro" id="IPR002645">
    <property type="entry name" value="STAS_dom"/>
</dbReference>
<keyword evidence="1" id="KW-0812">Transmembrane</keyword>
<feature type="transmembrane region" description="Helical" evidence="1">
    <location>
        <begin position="89"/>
        <end position="112"/>
    </location>
</feature>
<comment type="caution">
    <text evidence="3">The sequence shown here is derived from an EMBL/GenBank/DDBJ whole genome shotgun (WGS) entry which is preliminary data.</text>
</comment>
<evidence type="ECO:0000256" key="1">
    <source>
        <dbReference type="SAM" id="Phobius"/>
    </source>
</evidence>
<dbReference type="CDD" id="cd07041">
    <property type="entry name" value="STAS_RsbR_RsbS_like"/>
    <property type="match status" value="1"/>
</dbReference>
<keyword evidence="1" id="KW-0472">Membrane</keyword>
<dbReference type="Gene3D" id="3.30.750.24">
    <property type="entry name" value="STAS domain"/>
    <property type="match status" value="1"/>
</dbReference>
<dbReference type="Proteomes" id="UP001428290">
    <property type="component" value="Unassembled WGS sequence"/>
</dbReference>
<dbReference type="EMBL" id="BAABRU010000011">
    <property type="protein sequence ID" value="GAA5529422.1"/>
    <property type="molecule type" value="Genomic_DNA"/>
</dbReference>
<keyword evidence="4" id="KW-1185">Reference proteome</keyword>
<dbReference type="Pfam" id="PF01740">
    <property type="entry name" value="STAS"/>
    <property type="match status" value="1"/>
</dbReference>
<accession>A0ABP9X1W4</accession>
<sequence length="322" mass="35234">MLRITQRQATLALLVLLNIMTAAIDAVIIIRNGWQNPLLMGVILLILCGISVAYWRGIEWSRWLIVGFVTLICAGFVDKTQPVNLVTLIPPVMALIMGSSTAVIISAVVGYGGILVRANFTGSYAAVDNLVAYALLIAAILLIRTISETNLLTLQDTISKSDGEQRRIKAQSTLMRNQADALLKQNQEQQRLLALVETLETPAVTIAANVLLAPLVGALDPKRVEQIQKRLLANIHRQRTRLLILDLAGVRELSNEAAEKVIVMMQAIRLLGCEVTVTSASAEIAMQFGDLGVDRELFQTAQTPQIALEQSIYSLSKPQFDK</sequence>
<feature type="domain" description="STAS" evidence="2">
    <location>
        <begin position="200"/>
        <end position="311"/>
    </location>
</feature>
<dbReference type="PANTHER" id="PTHR33745:SF1">
    <property type="entry name" value="RSBT ANTAGONIST PROTEIN RSBS"/>
    <property type="match status" value="1"/>
</dbReference>
<feature type="transmembrane region" description="Helical" evidence="1">
    <location>
        <begin position="124"/>
        <end position="143"/>
    </location>
</feature>
<feature type="transmembrane region" description="Helical" evidence="1">
    <location>
        <begin position="60"/>
        <end position="77"/>
    </location>
</feature>
<feature type="transmembrane region" description="Helical" evidence="1">
    <location>
        <begin position="36"/>
        <end position="55"/>
    </location>
</feature>
<dbReference type="InterPro" id="IPR036513">
    <property type="entry name" value="STAS_dom_sf"/>
</dbReference>
<evidence type="ECO:0000259" key="2">
    <source>
        <dbReference type="PROSITE" id="PS50801"/>
    </source>
</evidence>
<gene>
    <name evidence="3" type="ORF">Hgul01_03232</name>
</gene>
<dbReference type="InterPro" id="IPR051932">
    <property type="entry name" value="Bact_StressResp_Reg"/>
</dbReference>
<protein>
    <recommendedName>
        <fullName evidence="2">STAS domain-containing protein</fullName>
    </recommendedName>
</protein>
<dbReference type="PROSITE" id="PS50801">
    <property type="entry name" value="STAS"/>
    <property type="match status" value="1"/>
</dbReference>
<reference evidence="3 4" key="1">
    <citation type="submission" date="2024-02" db="EMBL/GenBank/DDBJ databases">
        <title>Herpetosiphon gulosus NBRC 112829.</title>
        <authorList>
            <person name="Ichikawa N."/>
            <person name="Katano-Makiyama Y."/>
            <person name="Hidaka K."/>
        </authorList>
    </citation>
    <scope>NUCLEOTIDE SEQUENCE [LARGE SCALE GENOMIC DNA]</scope>
    <source>
        <strain evidence="3 4">NBRC 112829</strain>
    </source>
</reference>
<proteinExistence type="predicted"/>
<evidence type="ECO:0000313" key="4">
    <source>
        <dbReference type="Proteomes" id="UP001428290"/>
    </source>
</evidence>
<dbReference type="SUPFAM" id="SSF52091">
    <property type="entry name" value="SpoIIaa-like"/>
    <property type="match status" value="1"/>
</dbReference>
<dbReference type="PANTHER" id="PTHR33745">
    <property type="entry name" value="RSBT ANTAGONIST PROTEIN RSBS-RELATED"/>
    <property type="match status" value="1"/>
</dbReference>